<dbReference type="Pfam" id="PF07238">
    <property type="entry name" value="PilZ"/>
    <property type="match status" value="1"/>
</dbReference>
<dbReference type="RefSeq" id="WP_309201791.1">
    <property type="nucleotide sequence ID" value="NZ_CP133548.1"/>
</dbReference>
<gene>
    <name evidence="3" type="ORF">Q9312_15600</name>
</gene>
<dbReference type="AlphaFoldDB" id="A0AA51RS69"/>
<proteinExistence type="predicted"/>
<dbReference type="Proteomes" id="UP001239782">
    <property type="component" value="Chromosome"/>
</dbReference>
<dbReference type="InterPro" id="IPR009875">
    <property type="entry name" value="PilZ_domain"/>
</dbReference>
<evidence type="ECO:0000256" key="1">
    <source>
        <dbReference type="SAM" id="MobiDB-lite"/>
    </source>
</evidence>
<name>A0AA51RS69_9GAMM</name>
<feature type="region of interest" description="Disordered" evidence="1">
    <location>
        <begin position="114"/>
        <end position="165"/>
    </location>
</feature>
<evidence type="ECO:0000313" key="4">
    <source>
        <dbReference type="Proteomes" id="UP001239782"/>
    </source>
</evidence>
<protein>
    <submittedName>
        <fullName evidence="3">PilZ domain-containing protein</fullName>
    </submittedName>
</protein>
<feature type="compositionally biased region" description="Polar residues" evidence="1">
    <location>
        <begin position="142"/>
        <end position="159"/>
    </location>
</feature>
<evidence type="ECO:0000313" key="3">
    <source>
        <dbReference type="EMBL" id="WMS86646.1"/>
    </source>
</evidence>
<keyword evidence="4" id="KW-1185">Reference proteome</keyword>
<organism evidence="3 4">
    <name type="scientific">Pleionea litopenaei</name>
    <dbReference type="NCBI Taxonomy" id="3070815"/>
    <lineage>
        <taxon>Bacteria</taxon>
        <taxon>Pseudomonadati</taxon>
        <taxon>Pseudomonadota</taxon>
        <taxon>Gammaproteobacteria</taxon>
        <taxon>Oceanospirillales</taxon>
        <taxon>Pleioneaceae</taxon>
        <taxon>Pleionea</taxon>
    </lineage>
</organism>
<dbReference type="SUPFAM" id="SSF141371">
    <property type="entry name" value="PilZ domain-like"/>
    <property type="match status" value="1"/>
</dbReference>
<dbReference type="KEGG" id="plei:Q9312_15600"/>
<feature type="compositionally biased region" description="Basic and acidic residues" evidence="1">
    <location>
        <begin position="114"/>
        <end position="126"/>
    </location>
</feature>
<sequence length="817" mass="93300">MSEDKKRIINHYKSVGRHGKQLVEEDVKAGSDTARFLERMEQRRLATPCYIAIDMRGKVEDSCRAYTFEGLTHHLDQKCINLFEQEAARYDGQYTVGVFEAVQGAEHTFRAQHEREQEKRIAEQKRQLAQAKSNAPKDPLFNKSTQNDSSDTVNESVQEAANEETDEHSIRLIPFGYRAQRKEGRLNYVTEVSIRFDNGTVLKGKTADISTAGIKVSLFGQTENIATETVLGVSFDALEAQYTLQLGFVDYTLIEQTQDHHGRTQFRLARTDQSEHEQFNIFIDEFIKSYQSRYKLELEDSLLALYAKAYERIFNAGSACSISLLGSLNNKLQSLYTATRPEEHSQLHNALIGSIAEHIPQLCEPSEDGKIANNYLLEAFLVKGKQQHRVYCSTRSALIKNKQFDEFLKVGSQCHLIARLQLHTRAISPDDRDAALQLLEPLNEEAPLRYQAIAEHWKKISHIAYYQVVEEKLSLDSPITGQSAQLTALSEYQLPPGAQRIWQLAYRNERKEPRYLYKTQASITAGKTQVNGETLDFSPAGMRIKLHNVSHIPMDLDINQTIKVDLPDMQKLAKKTAKLQNLPYRVTQWHPHDHSISVRRDYSVKSHDGESFFSRLIASNESKLKQCPEDLETTLVASMVEAMVSAYLSGIPLFIRRFPGGRYAIDSAAATENANALLWQFKTQDTFDFSALNLEEFFGQTLKGQLNRRSQLTSPINARLFATFPEQPGEELVIRDEVSMTDNREIAKFILMTRKSKRHRILRAQFLPPPFIKLEEFKEELSVIRSNSSNRARQFEQNIQQLVALVDIEDISAFYQS</sequence>
<evidence type="ECO:0000259" key="2">
    <source>
        <dbReference type="Pfam" id="PF07238"/>
    </source>
</evidence>
<reference evidence="3 4" key="1">
    <citation type="submission" date="2023-08" db="EMBL/GenBank/DDBJ databases">
        <title>Pleionea litopenaei sp. nov., isolated from stomach of juvenile Litopenaeus vannamei.</title>
        <authorList>
            <person name="Rho A.M."/>
            <person name="Hwang C.Y."/>
        </authorList>
    </citation>
    <scope>NUCLEOTIDE SEQUENCE [LARGE SCALE GENOMIC DNA]</scope>
    <source>
        <strain evidence="3 4">HL-JVS1</strain>
    </source>
</reference>
<feature type="domain" description="PilZ" evidence="2">
    <location>
        <begin position="509"/>
        <end position="587"/>
    </location>
</feature>
<dbReference type="GO" id="GO:0035438">
    <property type="term" value="F:cyclic-di-GMP binding"/>
    <property type="evidence" value="ECO:0007669"/>
    <property type="project" value="InterPro"/>
</dbReference>
<accession>A0AA51RS69</accession>
<dbReference type="EMBL" id="CP133548">
    <property type="protein sequence ID" value="WMS86646.1"/>
    <property type="molecule type" value="Genomic_DNA"/>
</dbReference>